<dbReference type="InterPro" id="IPR023335">
    <property type="entry name" value="ATP12_ortho_dom_sf"/>
</dbReference>
<dbReference type="GeneID" id="107226202"/>
<reference evidence="7" key="1">
    <citation type="submission" date="2025-08" db="UniProtKB">
        <authorList>
            <consortium name="RefSeq"/>
        </authorList>
    </citation>
    <scope>IDENTIFICATION</scope>
    <source>
        <tissue evidence="7">Thorax and Abdomen</tissue>
    </source>
</reference>
<sequence>MFHFKFKIFKPTSHATRHMATVKRFYRKTNILSSGDQFEVTLDQRKLKTPKGKVFEVNNKPLALAVAMEWDSQVDIIDRSNMHLTALVSTSLDNPHNHTKLDMVNYIVNYLETDTVLFQTNDSGDLYNFQLKKWDPVIQWFCDRYQVDVTKTLSIKAPLVSPQTKETLARHLLSYNFNAVQGYTYAVDTLKSVILALATAERTISVETAVSLARLEEEYQVSFWGNVEWSHELNKQDLQSRLSAAMLFVHLNSSWTTSKPKNDELNNL</sequence>
<evidence type="ECO:0000313" key="6">
    <source>
        <dbReference type="Proteomes" id="UP000829291"/>
    </source>
</evidence>
<dbReference type="Pfam" id="PF07542">
    <property type="entry name" value="ATP12"/>
    <property type="match status" value="1"/>
</dbReference>
<dbReference type="KEGG" id="nlo:107226202"/>
<dbReference type="InParanoid" id="A0A6J0C537"/>
<evidence type="ECO:0000256" key="4">
    <source>
        <dbReference type="ARBA" id="ARBA00023128"/>
    </source>
</evidence>
<evidence type="ECO:0000256" key="2">
    <source>
        <dbReference type="ARBA" id="ARBA00008231"/>
    </source>
</evidence>
<evidence type="ECO:0000256" key="3">
    <source>
        <dbReference type="ARBA" id="ARBA00022946"/>
    </source>
</evidence>
<accession>A0A6J0C537</accession>
<dbReference type="OrthoDB" id="5673at2759"/>
<gene>
    <name evidence="7" type="primary">LOC107226202</name>
</gene>
<dbReference type="PANTHER" id="PTHR21013:SF10">
    <property type="entry name" value="ATP SYNTHASE MITOCHONDRIAL F1 COMPLEX ASSEMBLY FACTOR 2"/>
    <property type="match status" value="1"/>
</dbReference>
<evidence type="ECO:0000256" key="1">
    <source>
        <dbReference type="ARBA" id="ARBA00004173"/>
    </source>
</evidence>
<dbReference type="InterPro" id="IPR042272">
    <property type="entry name" value="ATP12_ATP_synth-F1-assembly_N"/>
</dbReference>
<proteinExistence type="inferred from homology"/>
<dbReference type="GO" id="GO:0005739">
    <property type="term" value="C:mitochondrion"/>
    <property type="evidence" value="ECO:0007669"/>
    <property type="project" value="UniProtKB-SubCell"/>
</dbReference>
<dbReference type="SUPFAM" id="SSF160909">
    <property type="entry name" value="ATP12-like"/>
    <property type="match status" value="1"/>
</dbReference>
<evidence type="ECO:0000313" key="7">
    <source>
        <dbReference type="RefSeq" id="XP_015522421.2"/>
    </source>
</evidence>
<keyword evidence="4" id="KW-0496">Mitochondrion</keyword>
<dbReference type="FunCoup" id="A0A6J0C537">
    <property type="interactions" value="1744"/>
</dbReference>
<dbReference type="Gene3D" id="1.10.3580.10">
    <property type="entry name" value="ATP12 ATPase"/>
    <property type="match status" value="1"/>
</dbReference>
<keyword evidence="5" id="KW-0143">Chaperone</keyword>
<evidence type="ECO:0000256" key="5">
    <source>
        <dbReference type="ARBA" id="ARBA00023186"/>
    </source>
</evidence>
<dbReference type="Proteomes" id="UP000829291">
    <property type="component" value="Chromosome 2"/>
</dbReference>
<name>A0A6J0C537_NEOLC</name>
<keyword evidence="3" id="KW-0809">Transit peptide</keyword>
<dbReference type="RefSeq" id="XP_015522421.2">
    <property type="nucleotide sequence ID" value="XM_015666935.2"/>
</dbReference>
<dbReference type="PANTHER" id="PTHR21013">
    <property type="entry name" value="ATP SYNTHASE MITOCHONDRIAL F1 COMPLEX ASSEMBLY FACTOR 2/ATP12 PROTEIN, MITOCHONDRIAL PRECURSOR"/>
    <property type="match status" value="1"/>
</dbReference>
<comment type="subcellular location">
    <subcellularLocation>
        <location evidence="1">Mitochondrion</location>
    </subcellularLocation>
</comment>
<dbReference type="Gene3D" id="3.30.2180.10">
    <property type="entry name" value="ATP12-like"/>
    <property type="match status" value="1"/>
</dbReference>
<keyword evidence="6" id="KW-1185">Reference proteome</keyword>
<dbReference type="InterPro" id="IPR011419">
    <property type="entry name" value="ATP12_ATP_synth-F1-assembly"/>
</dbReference>
<organism evidence="7">
    <name type="scientific">Neodiprion lecontei</name>
    <name type="common">Redheaded pine sawfly</name>
    <dbReference type="NCBI Taxonomy" id="441921"/>
    <lineage>
        <taxon>Eukaryota</taxon>
        <taxon>Metazoa</taxon>
        <taxon>Ecdysozoa</taxon>
        <taxon>Arthropoda</taxon>
        <taxon>Hexapoda</taxon>
        <taxon>Insecta</taxon>
        <taxon>Pterygota</taxon>
        <taxon>Neoptera</taxon>
        <taxon>Endopterygota</taxon>
        <taxon>Hymenoptera</taxon>
        <taxon>Tenthredinoidea</taxon>
        <taxon>Diprionidae</taxon>
        <taxon>Diprioninae</taxon>
        <taxon>Neodiprion</taxon>
    </lineage>
</organism>
<dbReference type="GO" id="GO:0033615">
    <property type="term" value="P:mitochondrial proton-transporting ATP synthase complex assembly"/>
    <property type="evidence" value="ECO:0007669"/>
    <property type="project" value="TreeGrafter"/>
</dbReference>
<protein>
    <submittedName>
        <fullName evidence="7">ATP synthase mitochondrial F1 complex assembly factor 2 isoform X2</fullName>
    </submittedName>
</protein>
<dbReference type="AlphaFoldDB" id="A0A6J0C537"/>
<comment type="similarity">
    <text evidence="2">Belongs to the ATP12 family.</text>
</comment>